<gene>
    <name evidence="2" type="ORF">K8089_11160</name>
</gene>
<dbReference type="EMBL" id="JAIRBA010000022">
    <property type="protein sequence ID" value="MCG2419582.1"/>
    <property type="molecule type" value="Genomic_DNA"/>
</dbReference>
<dbReference type="InterPro" id="IPR024618">
    <property type="entry name" value="DUF3857"/>
</dbReference>
<comment type="caution">
    <text evidence="2">The sequence shown here is derived from an EMBL/GenBank/DDBJ whole genome shotgun (WGS) entry which is preliminary data.</text>
</comment>
<protein>
    <submittedName>
        <fullName evidence="2">DUF3857 domain-containing protein</fullName>
    </submittedName>
</protein>
<feature type="domain" description="DUF3857" evidence="1">
    <location>
        <begin position="73"/>
        <end position="192"/>
    </location>
</feature>
<dbReference type="Proteomes" id="UP001139461">
    <property type="component" value="Unassembled WGS sequence"/>
</dbReference>
<name>A0A9X1U3T7_9FLAO</name>
<dbReference type="Gene3D" id="3.10.620.30">
    <property type="match status" value="1"/>
</dbReference>
<dbReference type="Pfam" id="PF12969">
    <property type="entry name" value="DUF3857"/>
    <property type="match status" value="1"/>
</dbReference>
<dbReference type="AlphaFoldDB" id="A0A9X1U3T7"/>
<evidence type="ECO:0000313" key="2">
    <source>
        <dbReference type="EMBL" id="MCG2419582.1"/>
    </source>
</evidence>
<reference evidence="2" key="1">
    <citation type="submission" date="2021-09" db="EMBL/GenBank/DDBJ databases">
        <title>Genome of Aequorivita sp. strain F47161.</title>
        <authorList>
            <person name="Wang Y."/>
        </authorList>
    </citation>
    <scope>NUCLEOTIDE SEQUENCE</scope>
    <source>
        <strain evidence="2">F47161</strain>
    </source>
</reference>
<evidence type="ECO:0000259" key="1">
    <source>
        <dbReference type="Pfam" id="PF12969"/>
    </source>
</evidence>
<keyword evidence="3" id="KW-1185">Reference proteome</keyword>
<organism evidence="2 3">
    <name type="scientific">Aequorivita vitellina</name>
    <dbReference type="NCBI Taxonomy" id="2874475"/>
    <lineage>
        <taxon>Bacteria</taxon>
        <taxon>Pseudomonadati</taxon>
        <taxon>Bacteroidota</taxon>
        <taxon>Flavobacteriia</taxon>
        <taxon>Flavobacteriales</taxon>
        <taxon>Flavobacteriaceae</taxon>
        <taxon>Aequorivita</taxon>
    </lineage>
</organism>
<dbReference type="Gene3D" id="2.60.40.3140">
    <property type="match status" value="1"/>
</dbReference>
<proteinExistence type="predicted"/>
<dbReference type="RefSeq" id="WP_237603370.1">
    <property type="nucleotide sequence ID" value="NZ_JAIRBA010000022.1"/>
</dbReference>
<sequence length="656" mass="76162">MNLKSLLIICFTLHVTISNSQITQSPHIFGEPMASEYAMTNYPLDPEANGVVLYERGNYTVDAADGYIRLFKEVHRKIKVFNAKNFEYDYIEIGYYRDGNVRENVKDLKAITHNGKSKVYVSEDAVFDTDESDHWSLKKFTFPNVQDGSILEYTYRIETPYFHNLGGWSFMNELPTVYSEFHTEIPGNYTYNRTMYGDRKLDVNHAEIKKNCFQLRGFKVPGDCESATYVMKAVPAFKEEKYMLSGDNYKASIKFELRNVVHVDESKTNFSKTWDDVDKNFKYDKDLGRQLKYDGFFEEQLPANVKHITDDLERAKAVYYFIQQKMAWNKERRILSDIRVKDAFEKKFGNSSEINLSLINALEAVGLNPKIMLLATRDDAQPTKQYPVLTDFNYAAVFLNINNKKYILDATDKHTPFGVLPFRLLNIEGRVFDFKKGSFWEPITPFDRNMHYVNMQLTANENGEFSGKVNEVSTGYIAVPKRSENNNVVKEQVVKRKQSKNEALDISNLQIENETDLEQPYKESYDLVIYEQPVGDKLFVYPFLFQTYFTENPFTKETRKYPIDFGFPVINNYLISIDVADQYEILKTPGNKIIKLPNNDGEFSVVYDVSGSKVNIRLSVKLNTTNFSIEAYPALRQFFETLIKIQNEEPIELKKI</sequence>
<evidence type="ECO:0000313" key="3">
    <source>
        <dbReference type="Proteomes" id="UP001139461"/>
    </source>
</evidence>
<accession>A0A9X1U3T7</accession>
<dbReference type="Gene3D" id="2.60.120.1130">
    <property type="match status" value="1"/>
</dbReference>